<dbReference type="Proteomes" id="UP001378592">
    <property type="component" value="Unassembled WGS sequence"/>
</dbReference>
<sequence length="341" mass="38717">MRNYKKVKEAIRVIFKSISKDLERYLDRNMTDGYYSKLDKACRKMAGSYWSLPDGGPPMYGQQTYFVPPPVEMQPQGRDRFGCWTTHSSVPSGGPSGGITPCLEGSNLTVSRRDLFEMIHNKAATREMLTDHVLTTLKLDTAPQHVQNHVRQEVSRFFSRCMTRWKQCKRMKDRFLRGNAVWLNIEMKAAELVASADRHLASRLQGNTMPGPKVESPPPKPVEAEPFPRRERNDAGGRTLRSLPDIPPEEEKPKNRPKMSKRNAPVSYTPEEVLDNLIVKAKLTKKQYDILRDYALGINCYIYPSFAAIQKVMKDRAARGLPLPQVETDADSDGDVEDSSD</sequence>
<gene>
    <name evidence="2" type="ORF">R5R35_001137</name>
</gene>
<comment type="caution">
    <text evidence="2">The sequence shown here is derived from an EMBL/GenBank/DDBJ whole genome shotgun (WGS) entry which is preliminary data.</text>
</comment>
<dbReference type="EMBL" id="JAZDUA010000078">
    <property type="protein sequence ID" value="KAK7869194.1"/>
    <property type="molecule type" value="Genomic_DNA"/>
</dbReference>
<evidence type="ECO:0000313" key="2">
    <source>
        <dbReference type="EMBL" id="KAK7869194.1"/>
    </source>
</evidence>
<keyword evidence="3" id="KW-1185">Reference proteome</keyword>
<accession>A0AAN9VPY9</accession>
<feature type="region of interest" description="Disordered" evidence="1">
    <location>
        <begin position="321"/>
        <end position="341"/>
    </location>
</feature>
<feature type="compositionally biased region" description="Acidic residues" evidence="1">
    <location>
        <begin position="328"/>
        <end position="341"/>
    </location>
</feature>
<feature type="region of interest" description="Disordered" evidence="1">
    <location>
        <begin position="204"/>
        <end position="267"/>
    </location>
</feature>
<reference evidence="2 3" key="1">
    <citation type="submission" date="2024-03" db="EMBL/GenBank/DDBJ databases">
        <title>The genome assembly and annotation of the cricket Gryllus longicercus Weissman &amp; Gray.</title>
        <authorList>
            <person name="Szrajer S."/>
            <person name="Gray D."/>
            <person name="Ylla G."/>
        </authorList>
    </citation>
    <scope>NUCLEOTIDE SEQUENCE [LARGE SCALE GENOMIC DNA]</scope>
    <source>
        <strain evidence="2">DAG 2021-001</strain>
        <tissue evidence="2">Whole body minus gut</tissue>
    </source>
</reference>
<organism evidence="2 3">
    <name type="scientific">Gryllus longicercus</name>
    <dbReference type="NCBI Taxonomy" id="2509291"/>
    <lineage>
        <taxon>Eukaryota</taxon>
        <taxon>Metazoa</taxon>
        <taxon>Ecdysozoa</taxon>
        <taxon>Arthropoda</taxon>
        <taxon>Hexapoda</taxon>
        <taxon>Insecta</taxon>
        <taxon>Pterygota</taxon>
        <taxon>Neoptera</taxon>
        <taxon>Polyneoptera</taxon>
        <taxon>Orthoptera</taxon>
        <taxon>Ensifera</taxon>
        <taxon>Gryllidea</taxon>
        <taxon>Grylloidea</taxon>
        <taxon>Gryllidae</taxon>
        <taxon>Gryllinae</taxon>
        <taxon>Gryllus</taxon>
    </lineage>
</organism>
<name>A0AAN9VPY9_9ORTH</name>
<feature type="compositionally biased region" description="Basic and acidic residues" evidence="1">
    <location>
        <begin position="222"/>
        <end position="235"/>
    </location>
</feature>
<dbReference type="AlphaFoldDB" id="A0AAN9VPY9"/>
<evidence type="ECO:0000256" key="1">
    <source>
        <dbReference type="SAM" id="MobiDB-lite"/>
    </source>
</evidence>
<evidence type="ECO:0000313" key="3">
    <source>
        <dbReference type="Proteomes" id="UP001378592"/>
    </source>
</evidence>
<proteinExistence type="predicted"/>
<protein>
    <submittedName>
        <fullName evidence="2">Uncharacterized protein</fullName>
    </submittedName>
</protein>